<dbReference type="Pfam" id="PF01965">
    <property type="entry name" value="DJ-1_PfpI"/>
    <property type="match status" value="1"/>
</dbReference>
<name>A0A848M0N4_PAELE</name>
<sequence length="208" mass="23153">MYKKVYLYVLDSMSDWEVGYIMAELRTGRYFKKGVVPLEVVTVGRDHRSITTMGGLNIAPHISVDACVLDRTDVLILPGGDTWMDAAHEPILQKASDALVKGTVVAAICGATFGLAKIGILDSIRHTSNDLGYLKMMCPHYVGEAYYDTNPAVTDGHVVTSSGTAPLLFAKHILRLLDVFEPDTLEAWYQLNYTHEPRYFHDLMKSIQ</sequence>
<protein>
    <submittedName>
        <fullName evidence="2">Glutamine amidotransferase</fullName>
    </submittedName>
</protein>
<dbReference type="Gene3D" id="3.40.50.880">
    <property type="match status" value="1"/>
</dbReference>
<feature type="domain" description="DJ-1/PfpI" evidence="1">
    <location>
        <begin position="3"/>
        <end position="175"/>
    </location>
</feature>
<keyword evidence="2" id="KW-0315">Glutamine amidotransferase</keyword>
<evidence type="ECO:0000313" key="2">
    <source>
        <dbReference type="EMBL" id="NMO94478.1"/>
    </source>
</evidence>
<dbReference type="InterPro" id="IPR050325">
    <property type="entry name" value="Prot/Nucl_acid_deglycase"/>
</dbReference>
<reference evidence="2 3" key="1">
    <citation type="submission" date="2020-04" db="EMBL/GenBank/DDBJ databases">
        <title>Paenibacillus algicola sp. nov., a novel marine bacterium producing alginate lyase.</title>
        <authorList>
            <person name="Huang H."/>
        </authorList>
    </citation>
    <scope>NUCLEOTIDE SEQUENCE [LARGE SCALE GENOMIC DNA]</scope>
    <source>
        <strain evidence="2 3">L7-75</strain>
    </source>
</reference>
<organism evidence="2 3">
    <name type="scientific">Paenibacillus lemnae</name>
    <dbReference type="NCBI Taxonomy" id="1330551"/>
    <lineage>
        <taxon>Bacteria</taxon>
        <taxon>Bacillati</taxon>
        <taxon>Bacillota</taxon>
        <taxon>Bacilli</taxon>
        <taxon>Bacillales</taxon>
        <taxon>Paenibacillaceae</taxon>
        <taxon>Paenibacillus</taxon>
    </lineage>
</organism>
<dbReference type="AlphaFoldDB" id="A0A848M0N4"/>
<dbReference type="Proteomes" id="UP000565468">
    <property type="component" value="Unassembled WGS sequence"/>
</dbReference>
<accession>A0A848M0N4</accession>
<dbReference type="PANTHER" id="PTHR48094:SF19">
    <property type="entry name" value="DJ-1_PFPI DOMAIN-CONTAINING PROTEIN"/>
    <property type="match status" value="1"/>
</dbReference>
<keyword evidence="2" id="KW-0808">Transferase</keyword>
<keyword evidence="3" id="KW-1185">Reference proteome</keyword>
<evidence type="ECO:0000313" key="3">
    <source>
        <dbReference type="Proteomes" id="UP000565468"/>
    </source>
</evidence>
<dbReference type="InterPro" id="IPR029062">
    <property type="entry name" value="Class_I_gatase-like"/>
</dbReference>
<gene>
    <name evidence="2" type="ORF">HII30_01585</name>
</gene>
<proteinExistence type="predicted"/>
<dbReference type="RefSeq" id="WP_169503168.1">
    <property type="nucleotide sequence ID" value="NZ_JABBPN010000001.1"/>
</dbReference>
<evidence type="ECO:0000259" key="1">
    <source>
        <dbReference type="Pfam" id="PF01965"/>
    </source>
</evidence>
<dbReference type="EMBL" id="JABBPN010000001">
    <property type="protein sequence ID" value="NMO94478.1"/>
    <property type="molecule type" value="Genomic_DNA"/>
</dbReference>
<dbReference type="PANTHER" id="PTHR48094">
    <property type="entry name" value="PROTEIN/NUCLEIC ACID DEGLYCASE DJ-1-RELATED"/>
    <property type="match status" value="1"/>
</dbReference>
<dbReference type="SUPFAM" id="SSF52317">
    <property type="entry name" value="Class I glutamine amidotransferase-like"/>
    <property type="match status" value="1"/>
</dbReference>
<dbReference type="GO" id="GO:0016740">
    <property type="term" value="F:transferase activity"/>
    <property type="evidence" value="ECO:0007669"/>
    <property type="project" value="UniProtKB-KW"/>
</dbReference>
<dbReference type="GO" id="GO:0005737">
    <property type="term" value="C:cytoplasm"/>
    <property type="evidence" value="ECO:0007669"/>
    <property type="project" value="TreeGrafter"/>
</dbReference>
<dbReference type="CDD" id="cd03140">
    <property type="entry name" value="GATase1_PfpI_3"/>
    <property type="match status" value="1"/>
</dbReference>
<dbReference type="InterPro" id="IPR002818">
    <property type="entry name" value="DJ-1/PfpI"/>
</dbReference>
<comment type="caution">
    <text evidence="2">The sequence shown here is derived from an EMBL/GenBank/DDBJ whole genome shotgun (WGS) entry which is preliminary data.</text>
</comment>